<dbReference type="Gene3D" id="3.10.105.10">
    <property type="entry name" value="Dipeptide-binding Protein, Domain 3"/>
    <property type="match status" value="1"/>
</dbReference>
<gene>
    <name evidence="6" type="ORF">E0L93_12665</name>
</gene>
<keyword evidence="3 4" id="KW-0732">Signal</keyword>
<keyword evidence="2" id="KW-0813">Transport</keyword>
<comment type="similarity">
    <text evidence="1">Belongs to the bacterial solute-binding protein 5 family.</text>
</comment>
<evidence type="ECO:0000256" key="4">
    <source>
        <dbReference type="SAM" id="SignalP"/>
    </source>
</evidence>
<evidence type="ECO:0000259" key="5">
    <source>
        <dbReference type="Pfam" id="PF00496"/>
    </source>
</evidence>
<evidence type="ECO:0000256" key="1">
    <source>
        <dbReference type="ARBA" id="ARBA00005695"/>
    </source>
</evidence>
<feature type="chain" id="PRO_5038818755" evidence="4">
    <location>
        <begin position="27"/>
        <end position="543"/>
    </location>
</feature>
<dbReference type="InterPro" id="IPR039424">
    <property type="entry name" value="SBP_5"/>
</dbReference>
<dbReference type="GO" id="GO:0043190">
    <property type="term" value="C:ATP-binding cassette (ABC) transporter complex"/>
    <property type="evidence" value="ECO:0007669"/>
    <property type="project" value="InterPro"/>
</dbReference>
<protein>
    <submittedName>
        <fullName evidence="6">Peptide ABC transporter substrate-binding protein</fullName>
    </submittedName>
</protein>
<dbReference type="PANTHER" id="PTHR30290">
    <property type="entry name" value="PERIPLASMIC BINDING COMPONENT OF ABC TRANSPORTER"/>
    <property type="match status" value="1"/>
</dbReference>
<comment type="caution">
    <text evidence="6">The sequence shown here is derived from an EMBL/GenBank/DDBJ whole genome shotgun (WGS) entry which is preliminary data.</text>
</comment>
<dbReference type="Proteomes" id="UP000295244">
    <property type="component" value="Unassembled WGS sequence"/>
</dbReference>
<evidence type="ECO:0000313" key="6">
    <source>
        <dbReference type="EMBL" id="TCJ15661.1"/>
    </source>
</evidence>
<feature type="signal peptide" evidence="4">
    <location>
        <begin position="1"/>
        <end position="26"/>
    </location>
</feature>
<evidence type="ECO:0000256" key="3">
    <source>
        <dbReference type="ARBA" id="ARBA00022729"/>
    </source>
</evidence>
<dbReference type="EMBL" id="SKBU01000023">
    <property type="protein sequence ID" value="TCJ15661.1"/>
    <property type="molecule type" value="Genomic_DNA"/>
</dbReference>
<proteinExistence type="inferred from homology"/>
<dbReference type="Pfam" id="PF00496">
    <property type="entry name" value="SBP_bac_5"/>
    <property type="match status" value="1"/>
</dbReference>
<evidence type="ECO:0000256" key="2">
    <source>
        <dbReference type="ARBA" id="ARBA00022448"/>
    </source>
</evidence>
<dbReference type="PIRSF" id="PIRSF002741">
    <property type="entry name" value="MppA"/>
    <property type="match status" value="1"/>
</dbReference>
<dbReference type="InterPro" id="IPR000914">
    <property type="entry name" value="SBP_5_dom"/>
</dbReference>
<dbReference type="AlphaFoldDB" id="A0A4R1BEU6"/>
<dbReference type="PANTHER" id="PTHR30290:SF9">
    <property type="entry name" value="OLIGOPEPTIDE-BINDING PROTEIN APPA"/>
    <property type="match status" value="1"/>
</dbReference>
<dbReference type="SUPFAM" id="SSF53850">
    <property type="entry name" value="Periplasmic binding protein-like II"/>
    <property type="match status" value="1"/>
</dbReference>
<dbReference type="CDD" id="cd08513">
    <property type="entry name" value="PBP2_thermophilic_Hb8_like"/>
    <property type="match status" value="1"/>
</dbReference>
<name>A0A4R1BEU6_9ACTN</name>
<feature type="domain" description="Solute-binding protein family 5" evidence="5">
    <location>
        <begin position="103"/>
        <end position="448"/>
    </location>
</feature>
<dbReference type="GO" id="GO:0042597">
    <property type="term" value="C:periplasmic space"/>
    <property type="evidence" value="ECO:0007669"/>
    <property type="project" value="UniProtKB-ARBA"/>
</dbReference>
<dbReference type="GO" id="GO:0015833">
    <property type="term" value="P:peptide transport"/>
    <property type="evidence" value="ECO:0007669"/>
    <property type="project" value="TreeGrafter"/>
</dbReference>
<evidence type="ECO:0000313" key="7">
    <source>
        <dbReference type="Proteomes" id="UP000295244"/>
    </source>
</evidence>
<dbReference type="Gene3D" id="3.40.190.10">
    <property type="entry name" value="Periplasmic binding protein-like II"/>
    <property type="match status" value="1"/>
</dbReference>
<dbReference type="InterPro" id="IPR030678">
    <property type="entry name" value="Peptide/Ni-bd"/>
</dbReference>
<dbReference type="RefSeq" id="WP_132692439.1">
    <property type="nucleotide sequence ID" value="NZ_SKBU01000023.1"/>
</dbReference>
<accession>A0A4R1BEU6</accession>
<reference evidence="6 7" key="1">
    <citation type="submission" date="2019-03" db="EMBL/GenBank/DDBJ databases">
        <title>Whole genome sequence of a novel Rubrobacter taiwanensis strain, isolated from Yellowstone National Park.</title>
        <authorList>
            <person name="Freed S."/>
            <person name="Ramaley R.F."/>
            <person name="Kyndt J.A."/>
        </authorList>
    </citation>
    <scope>NUCLEOTIDE SEQUENCE [LARGE SCALE GENOMIC DNA]</scope>
    <source>
        <strain evidence="6 7">Yellowstone</strain>
    </source>
</reference>
<dbReference type="PROSITE" id="PS51257">
    <property type="entry name" value="PROKAR_LIPOPROTEIN"/>
    <property type="match status" value="1"/>
</dbReference>
<organism evidence="6 7">
    <name type="scientific">Rubrobacter taiwanensis</name>
    <dbReference type="NCBI Taxonomy" id="185139"/>
    <lineage>
        <taxon>Bacteria</taxon>
        <taxon>Bacillati</taxon>
        <taxon>Actinomycetota</taxon>
        <taxon>Rubrobacteria</taxon>
        <taxon>Rubrobacterales</taxon>
        <taxon>Rubrobacteraceae</taxon>
        <taxon>Rubrobacter</taxon>
    </lineage>
</organism>
<dbReference type="OrthoDB" id="7888869at2"/>
<dbReference type="Gene3D" id="3.90.76.10">
    <property type="entry name" value="Dipeptide-binding Protein, Domain 1"/>
    <property type="match status" value="1"/>
</dbReference>
<keyword evidence="7" id="KW-1185">Reference proteome</keyword>
<sequence>MTESLSRFTRLAMLLALIAVMLWAVAGCGEQAGEQPAEEPGEGEAAEEVAGENGIVIGYDQEPQILNSFIQGGDLAATSDMTAGILQAPLRITPDLSTLESAYQPELAESQPEVVSEDPLIIEYTLREGITWSDGEPLTSEDARWTYEQIMDEDNQIITRVGWELIESFETPDERTVRITFSEPYAPWRDLLATAILPKHIYENEDFNTALNNEIVGSGPFVLEEWRKGQDLTLVKNENYWGEEPALDRITFRFIPDTNTLITSLEAGEVDFINPPPDIGLIERLENIQGAQVETAAGTTWEHIAFNLEEVDNLQLRQAIAYGINRQQVVDEILQGEVPPLHSILVPEQGDFYTPAWEQYTHDPERARQLVEEAEAAGAETTITFSTTAGNALRETLQQVVQQQLQEVGIDIRIENTAAQTFFGQWTVEGNFQMGEWAWLASPDPSVTTLFSADQIPPDGQNYYRYENEQVTEWLNEADRTVDVEQRAELLRQVQEQMAEDLPLIPMFQRPVTYAFVEGLEGPEVNPTLAGPFWNIEEWSISR</sequence>
<dbReference type="GO" id="GO:1904680">
    <property type="term" value="F:peptide transmembrane transporter activity"/>
    <property type="evidence" value="ECO:0007669"/>
    <property type="project" value="TreeGrafter"/>
</dbReference>